<organism evidence="2 3">
    <name type="scientific">Coprinellus micaceus</name>
    <name type="common">Glistening ink-cap mushroom</name>
    <name type="synonym">Coprinus micaceus</name>
    <dbReference type="NCBI Taxonomy" id="71717"/>
    <lineage>
        <taxon>Eukaryota</taxon>
        <taxon>Fungi</taxon>
        <taxon>Dikarya</taxon>
        <taxon>Basidiomycota</taxon>
        <taxon>Agaricomycotina</taxon>
        <taxon>Agaricomycetes</taxon>
        <taxon>Agaricomycetidae</taxon>
        <taxon>Agaricales</taxon>
        <taxon>Agaricineae</taxon>
        <taxon>Psathyrellaceae</taxon>
        <taxon>Coprinellus</taxon>
    </lineage>
</organism>
<evidence type="ECO:0000256" key="1">
    <source>
        <dbReference type="SAM" id="MobiDB-lite"/>
    </source>
</evidence>
<feature type="region of interest" description="Disordered" evidence="1">
    <location>
        <begin position="884"/>
        <end position="960"/>
    </location>
</feature>
<feature type="region of interest" description="Disordered" evidence="1">
    <location>
        <begin position="371"/>
        <end position="414"/>
    </location>
</feature>
<dbReference type="STRING" id="71717.A0A4Y7TR05"/>
<feature type="region of interest" description="Disordered" evidence="1">
    <location>
        <begin position="598"/>
        <end position="724"/>
    </location>
</feature>
<feature type="compositionally biased region" description="Polar residues" evidence="1">
    <location>
        <begin position="648"/>
        <end position="662"/>
    </location>
</feature>
<reference evidence="2 3" key="1">
    <citation type="journal article" date="2019" name="Nat. Ecol. Evol.">
        <title>Megaphylogeny resolves global patterns of mushroom evolution.</title>
        <authorList>
            <person name="Varga T."/>
            <person name="Krizsan K."/>
            <person name="Foldi C."/>
            <person name="Dima B."/>
            <person name="Sanchez-Garcia M."/>
            <person name="Sanchez-Ramirez S."/>
            <person name="Szollosi G.J."/>
            <person name="Szarkandi J.G."/>
            <person name="Papp V."/>
            <person name="Albert L."/>
            <person name="Andreopoulos W."/>
            <person name="Angelini C."/>
            <person name="Antonin V."/>
            <person name="Barry K.W."/>
            <person name="Bougher N.L."/>
            <person name="Buchanan P."/>
            <person name="Buyck B."/>
            <person name="Bense V."/>
            <person name="Catcheside P."/>
            <person name="Chovatia M."/>
            <person name="Cooper J."/>
            <person name="Damon W."/>
            <person name="Desjardin D."/>
            <person name="Finy P."/>
            <person name="Geml J."/>
            <person name="Haridas S."/>
            <person name="Hughes K."/>
            <person name="Justo A."/>
            <person name="Karasinski D."/>
            <person name="Kautmanova I."/>
            <person name="Kiss B."/>
            <person name="Kocsube S."/>
            <person name="Kotiranta H."/>
            <person name="LaButti K.M."/>
            <person name="Lechner B.E."/>
            <person name="Liimatainen K."/>
            <person name="Lipzen A."/>
            <person name="Lukacs Z."/>
            <person name="Mihaltcheva S."/>
            <person name="Morgado L.N."/>
            <person name="Niskanen T."/>
            <person name="Noordeloos M.E."/>
            <person name="Ohm R.A."/>
            <person name="Ortiz-Santana B."/>
            <person name="Ovrebo C."/>
            <person name="Racz N."/>
            <person name="Riley R."/>
            <person name="Savchenko A."/>
            <person name="Shiryaev A."/>
            <person name="Soop K."/>
            <person name="Spirin V."/>
            <person name="Szebenyi C."/>
            <person name="Tomsovsky M."/>
            <person name="Tulloss R.E."/>
            <person name="Uehling J."/>
            <person name="Grigoriev I.V."/>
            <person name="Vagvolgyi C."/>
            <person name="Papp T."/>
            <person name="Martin F.M."/>
            <person name="Miettinen O."/>
            <person name="Hibbett D.S."/>
            <person name="Nagy L.G."/>
        </authorList>
    </citation>
    <scope>NUCLEOTIDE SEQUENCE [LARGE SCALE GENOMIC DNA]</scope>
    <source>
        <strain evidence="2 3">FP101781</strain>
    </source>
</reference>
<comment type="caution">
    <text evidence="2">The sequence shown here is derived from an EMBL/GenBank/DDBJ whole genome shotgun (WGS) entry which is preliminary data.</text>
</comment>
<sequence>MAAEGLYHQDLNQPYPDVDREVTQECSVRGCHRSIEPNGQNKMCDECRSRHRGYATTKRLRRKLEKAALQALDVTGEAPIVPMDIQEWDPTIDPMLYDVSTPGPSISLSSSTSELAIALTYYHQEPLSQFQENVPVPETLPCISPAMLQGDSTESTPVPTIEEVQDASPTRFCSVKGCKAVIPGSYDYKMCPSCRTRYRGYGITKRAKWKNEREAFEKEMTNLRATEDERRIANGDPPLAEDPVALKKWEITILDEEIALPPPVLAALKTAGIKADGTVEPGSSTLSLYQNDPGQPSEIDTPHAIVPYPSVLGSIPQLPARMCTVSHCHQILPGYYRYKRCEQHRLQNRHHSKLKRVREKVEKAIGPKEGAPVVEIPPEAGEPKRRGKATEPGPAAISEEAMIEDSETEEVHEVVPHPEAAAPAKKKKGRKVTQCVTEGCGKPLQEEKRWKNCDDCRAEERRTKQRIKAQARLGKDSPPTAAVPTETTNVESVTTAGVSDPPDAAAASATNTNSQPLKLVNMTADTFETPEPPFRWSNETTVIAVDSSAPLDLPRSSSYQQPLTIRHYKHKESDKSGSRPSTSQPYVIVEQFPFREIHAVPPHESSGFPEPALPSITGSSLPTTVHKPYPNSGVFRHYVPIEDRSRGPPSTNPTSPTEQPLPTATRMADSVLTPDTPGNQSDAVGPPIPNTESLASASAVKKTAGTKSKSKGKERATEAPVPSTAPAANLVPQLFQYPPYPVHPYFYLPPQYNPNAASPAYVYPGYPPIVAPQASGESPCVSGKPSGSAPAVQGASVVVPSPSSISASAPSQGLLTVPYPYPFPHPQAPGFHYAFPASASAPPSTATAGLGAVPFPYYYPYSASAPPVPSFLGAPLSAPLLPAAGPSSTGELRTSISAPPAKPAPLSSPTSASTTVAKSIRPLKEPAKDPKESRFSYYHHGFGTTNSPDAPTVAADGTKKRRKIDPAWLEKQRLKAEQEKQQQEATSASTHMNPMVGWVGNVNLPPQAATGSGVPQAVPAQQAIIEPPAPMSVDAEVPFRPEDSASSSSATQLAQYPCSNKACKRRVASASGTALCDKCKTKFRKHAEKNKRKHNLVPIKPVSATSVGIDLGTGKP</sequence>
<feature type="region of interest" description="Disordered" evidence="1">
    <location>
        <begin position="974"/>
        <end position="994"/>
    </location>
</feature>
<gene>
    <name evidence="2" type="ORF">FA13DRAFT_1727919</name>
</gene>
<dbReference type="EMBL" id="QPFP01000006">
    <property type="protein sequence ID" value="TEB36328.1"/>
    <property type="molecule type" value="Genomic_DNA"/>
</dbReference>
<dbReference type="OrthoDB" id="3070249at2759"/>
<evidence type="ECO:0000313" key="2">
    <source>
        <dbReference type="EMBL" id="TEB36328.1"/>
    </source>
</evidence>
<feature type="compositionally biased region" description="Polar residues" evidence="1">
    <location>
        <begin position="485"/>
        <end position="497"/>
    </location>
</feature>
<dbReference type="Proteomes" id="UP000298030">
    <property type="component" value="Unassembled WGS sequence"/>
</dbReference>
<feature type="compositionally biased region" description="Low complexity" evidence="1">
    <location>
        <begin position="499"/>
        <end position="513"/>
    </location>
</feature>
<dbReference type="AlphaFoldDB" id="A0A4Y7TR05"/>
<feature type="compositionally biased region" description="Low complexity" evidence="1">
    <location>
        <begin position="884"/>
        <end position="919"/>
    </location>
</feature>
<protein>
    <submittedName>
        <fullName evidence="2">Uncharacterized protein</fullName>
    </submittedName>
</protein>
<feature type="region of interest" description="Disordered" evidence="1">
    <location>
        <begin position="550"/>
        <end position="586"/>
    </location>
</feature>
<proteinExistence type="predicted"/>
<feature type="region of interest" description="Disordered" evidence="1">
    <location>
        <begin position="459"/>
        <end position="517"/>
    </location>
</feature>
<feature type="region of interest" description="Disordered" evidence="1">
    <location>
        <begin position="1088"/>
        <end position="1116"/>
    </location>
</feature>
<keyword evidence="3" id="KW-1185">Reference proteome</keyword>
<accession>A0A4Y7TR05</accession>
<name>A0A4Y7TR05_COPMI</name>
<evidence type="ECO:0000313" key="3">
    <source>
        <dbReference type="Proteomes" id="UP000298030"/>
    </source>
</evidence>
<feature type="compositionally biased region" description="Basic and acidic residues" evidence="1">
    <location>
        <begin position="922"/>
        <end position="934"/>
    </location>
</feature>
<feature type="compositionally biased region" description="Low complexity" evidence="1">
    <location>
        <begin position="695"/>
        <end position="707"/>
    </location>
</feature>